<keyword evidence="5" id="KW-0460">Magnesium</keyword>
<gene>
    <name evidence="6" type="ORF">DBT_1620</name>
</gene>
<evidence type="ECO:0000313" key="6">
    <source>
        <dbReference type="EMBL" id="OCC15134.1"/>
    </source>
</evidence>
<dbReference type="InterPro" id="IPR037171">
    <property type="entry name" value="NagB/RpiA_transferase-like"/>
</dbReference>
<keyword evidence="7" id="KW-1185">Reference proteome</keyword>
<feature type="binding site" evidence="4">
    <location>
        <position position="53"/>
    </location>
    <ligand>
        <name>substrate</name>
    </ligand>
</feature>
<dbReference type="STRING" id="1156395.DBT_1620"/>
<evidence type="ECO:0000256" key="1">
    <source>
        <dbReference type="ARBA" id="ARBA00010638"/>
    </source>
</evidence>
<dbReference type="Gene3D" id="3.40.50.10420">
    <property type="entry name" value="NagB/RpiA/CoA transferase-like"/>
    <property type="match status" value="1"/>
</dbReference>
<reference evidence="6 7" key="1">
    <citation type="submission" date="2016-06" db="EMBL/GenBank/DDBJ databases">
        <title>Respiratory ammonification of nitrate coupled to the oxidation of elemental sulfur in deep-sea autotrophic thermophilic bacteria.</title>
        <authorList>
            <person name="Slobodkina G.B."/>
            <person name="Mardanov A.V."/>
            <person name="Ravin N.V."/>
            <person name="Frolova A.A."/>
            <person name="Viryasiv M.B."/>
            <person name="Chernyh N.A."/>
            <person name="Bonch-Osmolovskaya E.A."/>
            <person name="Slobodkin A.I."/>
        </authorList>
    </citation>
    <scope>NUCLEOTIDE SEQUENCE [LARGE SCALE GENOMIC DNA]</scope>
    <source>
        <strain evidence="6 7">S69</strain>
    </source>
</reference>
<dbReference type="GO" id="GO:0046872">
    <property type="term" value="F:metal ion binding"/>
    <property type="evidence" value="ECO:0007669"/>
    <property type="project" value="UniProtKB-KW"/>
</dbReference>
<comment type="catalytic activity">
    <reaction evidence="5">
        <text>(6S)-5-formyl-5,6,7,8-tetrahydrofolate + ATP = (6R)-5,10-methenyltetrahydrofolate + ADP + phosphate</text>
        <dbReference type="Rhea" id="RHEA:10488"/>
        <dbReference type="ChEBI" id="CHEBI:30616"/>
        <dbReference type="ChEBI" id="CHEBI:43474"/>
        <dbReference type="ChEBI" id="CHEBI:57455"/>
        <dbReference type="ChEBI" id="CHEBI:57457"/>
        <dbReference type="ChEBI" id="CHEBI:456216"/>
        <dbReference type="EC" id="6.3.3.2"/>
    </reaction>
</comment>
<feature type="binding site" evidence="4">
    <location>
        <begin position="2"/>
        <end position="6"/>
    </location>
    <ligand>
        <name>ATP</name>
        <dbReference type="ChEBI" id="CHEBI:30616"/>
    </ligand>
</feature>
<dbReference type="PANTHER" id="PTHR23407">
    <property type="entry name" value="ATPASE INHIBITOR/5-FORMYLTETRAHYDROFOLATE CYCLO-LIGASE"/>
    <property type="match status" value="1"/>
</dbReference>
<dbReference type="EC" id="6.3.3.2" evidence="5"/>
<organism evidence="6 7">
    <name type="scientific">Dissulfuribacter thermophilus</name>
    <dbReference type="NCBI Taxonomy" id="1156395"/>
    <lineage>
        <taxon>Bacteria</taxon>
        <taxon>Pseudomonadati</taxon>
        <taxon>Thermodesulfobacteriota</taxon>
        <taxon>Dissulfuribacteria</taxon>
        <taxon>Dissulfuribacterales</taxon>
        <taxon>Dissulfuribacteraceae</taxon>
        <taxon>Dissulfuribacter</taxon>
    </lineage>
</organism>
<evidence type="ECO:0000256" key="2">
    <source>
        <dbReference type="ARBA" id="ARBA00022741"/>
    </source>
</evidence>
<name>A0A1B9F5L7_9BACT</name>
<dbReference type="EMBL" id="MAGO01000007">
    <property type="protein sequence ID" value="OCC15134.1"/>
    <property type="molecule type" value="Genomic_DNA"/>
</dbReference>
<comment type="cofactor">
    <cofactor evidence="5">
        <name>Mg(2+)</name>
        <dbReference type="ChEBI" id="CHEBI:18420"/>
    </cofactor>
</comment>
<dbReference type="Proteomes" id="UP000093080">
    <property type="component" value="Unassembled WGS sequence"/>
</dbReference>
<dbReference type="GO" id="GO:0005524">
    <property type="term" value="F:ATP binding"/>
    <property type="evidence" value="ECO:0007669"/>
    <property type="project" value="UniProtKB-KW"/>
</dbReference>
<evidence type="ECO:0000256" key="3">
    <source>
        <dbReference type="ARBA" id="ARBA00022840"/>
    </source>
</evidence>
<comment type="caution">
    <text evidence="6">The sequence shown here is derived from an EMBL/GenBank/DDBJ whole genome shotgun (WGS) entry which is preliminary data.</text>
</comment>
<dbReference type="GO" id="GO:0035999">
    <property type="term" value="P:tetrahydrofolate interconversion"/>
    <property type="evidence" value="ECO:0007669"/>
    <property type="project" value="TreeGrafter"/>
</dbReference>
<dbReference type="SUPFAM" id="SSF100950">
    <property type="entry name" value="NagB/RpiA/CoA transferase-like"/>
    <property type="match status" value="1"/>
</dbReference>
<dbReference type="RefSeq" id="WP_067618712.1">
    <property type="nucleotide sequence ID" value="NZ_MAGO01000007.1"/>
</dbReference>
<dbReference type="GO" id="GO:0030272">
    <property type="term" value="F:5-formyltetrahydrofolate cyclo-ligase activity"/>
    <property type="evidence" value="ECO:0007669"/>
    <property type="project" value="UniProtKB-EC"/>
</dbReference>
<protein>
    <recommendedName>
        <fullName evidence="5">5-formyltetrahydrofolate cyclo-ligase</fullName>
        <ecNumber evidence="5">6.3.3.2</ecNumber>
    </recommendedName>
</protein>
<feature type="binding site" evidence="4">
    <location>
        <begin position="133"/>
        <end position="141"/>
    </location>
    <ligand>
        <name>ATP</name>
        <dbReference type="ChEBI" id="CHEBI:30616"/>
    </ligand>
</feature>
<keyword evidence="6" id="KW-0436">Ligase</keyword>
<keyword evidence="2 4" id="KW-0547">Nucleotide-binding</keyword>
<dbReference type="Pfam" id="PF01812">
    <property type="entry name" value="5-FTHF_cyc-lig"/>
    <property type="match status" value="1"/>
</dbReference>
<accession>A0A1B9F5L7</accession>
<evidence type="ECO:0000256" key="5">
    <source>
        <dbReference type="RuleBase" id="RU361279"/>
    </source>
</evidence>
<feature type="binding site" evidence="4">
    <location>
        <position position="48"/>
    </location>
    <ligand>
        <name>substrate</name>
    </ligand>
</feature>
<dbReference type="PANTHER" id="PTHR23407:SF1">
    <property type="entry name" value="5-FORMYLTETRAHYDROFOLATE CYCLO-LIGASE"/>
    <property type="match status" value="1"/>
</dbReference>
<proteinExistence type="inferred from homology"/>
<dbReference type="PIRSF" id="PIRSF006806">
    <property type="entry name" value="FTHF_cligase"/>
    <property type="match status" value="1"/>
</dbReference>
<dbReference type="GO" id="GO:0009396">
    <property type="term" value="P:folic acid-containing compound biosynthetic process"/>
    <property type="evidence" value="ECO:0007669"/>
    <property type="project" value="TreeGrafter"/>
</dbReference>
<dbReference type="PATRIC" id="fig|1156395.6.peg.1636"/>
<dbReference type="AlphaFoldDB" id="A0A1B9F5L7"/>
<dbReference type="InterPro" id="IPR024185">
    <property type="entry name" value="FTHF_cligase-like_sf"/>
</dbReference>
<sequence>MKTSLRKKVLSLRDTLTPEELAQKSGAIWERLTQITAYSNARFPMFYVNFKSEVITMRTIKERLKKKLPVVLPKTVIDDRRLIPYLIKNWETDVVPGAYGILEPNPNTAERIAPDSIDVVIVPGSVFDRRCGRHGYGGGYYDRFLSQEAKGAIRIGLAFSIQVMEKIPLDPHDQKMDIIVSEDETIQCNKG</sequence>
<keyword evidence="3 4" id="KW-0067">ATP-binding</keyword>
<evidence type="ECO:0000256" key="4">
    <source>
        <dbReference type="PIRSR" id="PIRSR006806-1"/>
    </source>
</evidence>
<keyword evidence="5" id="KW-0479">Metal-binding</keyword>
<dbReference type="InterPro" id="IPR002698">
    <property type="entry name" value="FTHF_cligase"/>
</dbReference>
<dbReference type="NCBIfam" id="TIGR02727">
    <property type="entry name" value="MTHFS_bact"/>
    <property type="match status" value="1"/>
</dbReference>
<evidence type="ECO:0000313" key="7">
    <source>
        <dbReference type="Proteomes" id="UP000093080"/>
    </source>
</evidence>
<comment type="similarity">
    <text evidence="1 5">Belongs to the 5-formyltetrahydrofolate cyclo-ligase family.</text>
</comment>